<evidence type="ECO:0000313" key="1">
    <source>
        <dbReference type="EMBL" id="GFS42987.1"/>
    </source>
</evidence>
<dbReference type="EMBL" id="BJWL01000409">
    <property type="protein sequence ID" value="GFS42987.1"/>
    <property type="molecule type" value="Genomic_DNA"/>
</dbReference>
<name>A0A7J0DW10_9ERIC</name>
<proteinExistence type="predicted"/>
<evidence type="ECO:0000313" key="2">
    <source>
        <dbReference type="Proteomes" id="UP000585474"/>
    </source>
</evidence>
<protein>
    <submittedName>
        <fullName evidence="1">Uncharacterized protein</fullName>
    </submittedName>
</protein>
<organism evidence="1 2">
    <name type="scientific">Actinidia rufa</name>
    <dbReference type="NCBI Taxonomy" id="165716"/>
    <lineage>
        <taxon>Eukaryota</taxon>
        <taxon>Viridiplantae</taxon>
        <taxon>Streptophyta</taxon>
        <taxon>Embryophyta</taxon>
        <taxon>Tracheophyta</taxon>
        <taxon>Spermatophyta</taxon>
        <taxon>Magnoliopsida</taxon>
        <taxon>eudicotyledons</taxon>
        <taxon>Gunneridae</taxon>
        <taxon>Pentapetalae</taxon>
        <taxon>asterids</taxon>
        <taxon>Ericales</taxon>
        <taxon>Actinidiaceae</taxon>
        <taxon>Actinidia</taxon>
    </lineage>
</organism>
<reference evidence="2" key="1">
    <citation type="submission" date="2019-07" db="EMBL/GenBank/DDBJ databases">
        <title>De Novo Assembly of kiwifruit Actinidia rufa.</title>
        <authorList>
            <person name="Sugita-Konishi S."/>
            <person name="Sato K."/>
            <person name="Mori E."/>
            <person name="Abe Y."/>
            <person name="Kisaki G."/>
            <person name="Hamano K."/>
            <person name="Suezawa K."/>
            <person name="Otani M."/>
            <person name="Fukuda T."/>
            <person name="Manabe T."/>
            <person name="Gomi K."/>
            <person name="Tabuchi M."/>
            <person name="Akimitsu K."/>
            <person name="Kataoka I."/>
        </authorList>
    </citation>
    <scope>NUCLEOTIDE SEQUENCE [LARGE SCALE GENOMIC DNA]</scope>
    <source>
        <strain evidence="2">cv. Fuchu</strain>
    </source>
</reference>
<sequence>MDTSHELQSGLGLATGLGLIQLLIQLPHKTTRQHPRYLALSMGYSTSHRSVCTSTPKCLHLLTEVPCTPHRGGAHHTPHRGAPQSTSLCELSWLHLSSLVRTTGENTATDQIESKRDSLRCRRALRVALASRSRPSLYSFSKLTWSPSSELLYGHPALVAASLVFGQTSVHIPKHLPALLYHSGSSKYRCTCFAYLCATVTFPCPLFSLIPLDPCRTVAPPVWTFPPNRADWDADWAPHGARLPPGAWPASLSGACRRVKLPLGAWPRLLARGYACSLLLGACGRVGPPPCAWQRVGPPWGAWLRLISLADLQTAREGVSGLCFRRDLVLELRIDKRKQPV</sequence>
<dbReference type="Proteomes" id="UP000585474">
    <property type="component" value="Unassembled WGS sequence"/>
</dbReference>
<dbReference type="AlphaFoldDB" id="A0A7J0DW10"/>
<accession>A0A7J0DW10</accession>
<comment type="caution">
    <text evidence="1">The sequence shown here is derived from an EMBL/GenBank/DDBJ whole genome shotgun (WGS) entry which is preliminary data.</text>
</comment>
<keyword evidence="2" id="KW-1185">Reference proteome</keyword>
<gene>
    <name evidence="1" type="ORF">Acr_00g0082910</name>
</gene>